<gene>
    <name evidence="1" type="ORF">M378DRAFT_170201</name>
</gene>
<dbReference type="EMBL" id="KN818330">
    <property type="protein sequence ID" value="KIL58740.1"/>
    <property type="molecule type" value="Genomic_DNA"/>
</dbReference>
<proteinExistence type="predicted"/>
<reference evidence="1 2" key="1">
    <citation type="submission" date="2014-04" db="EMBL/GenBank/DDBJ databases">
        <title>Evolutionary Origins and Diversification of the Mycorrhizal Mutualists.</title>
        <authorList>
            <consortium name="DOE Joint Genome Institute"/>
            <consortium name="Mycorrhizal Genomics Consortium"/>
            <person name="Kohler A."/>
            <person name="Kuo A."/>
            <person name="Nagy L.G."/>
            <person name="Floudas D."/>
            <person name="Copeland A."/>
            <person name="Barry K.W."/>
            <person name="Cichocki N."/>
            <person name="Veneault-Fourrey C."/>
            <person name="LaButti K."/>
            <person name="Lindquist E.A."/>
            <person name="Lipzen A."/>
            <person name="Lundell T."/>
            <person name="Morin E."/>
            <person name="Murat C."/>
            <person name="Riley R."/>
            <person name="Ohm R."/>
            <person name="Sun H."/>
            <person name="Tunlid A."/>
            <person name="Henrissat B."/>
            <person name="Grigoriev I.V."/>
            <person name="Hibbett D.S."/>
            <person name="Martin F."/>
        </authorList>
    </citation>
    <scope>NUCLEOTIDE SEQUENCE [LARGE SCALE GENOMIC DNA]</scope>
    <source>
        <strain evidence="1 2">Koide BX008</strain>
    </source>
</reference>
<dbReference type="InParanoid" id="A0A0C2S7I2"/>
<organism evidence="1 2">
    <name type="scientific">Amanita muscaria (strain Koide BX008)</name>
    <dbReference type="NCBI Taxonomy" id="946122"/>
    <lineage>
        <taxon>Eukaryota</taxon>
        <taxon>Fungi</taxon>
        <taxon>Dikarya</taxon>
        <taxon>Basidiomycota</taxon>
        <taxon>Agaricomycotina</taxon>
        <taxon>Agaricomycetes</taxon>
        <taxon>Agaricomycetidae</taxon>
        <taxon>Agaricales</taxon>
        <taxon>Pluteineae</taxon>
        <taxon>Amanitaceae</taxon>
        <taxon>Amanita</taxon>
    </lineage>
</organism>
<dbReference type="Proteomes" id="UP000054549">
    <property type="component" value="Unassembled WGS sequence"/>
</dbReference>
<dbReference type="HOGENOM" id="CLU_2637546_0_0_1"/>
<accession>A0A0C2S7I2</accession>
<keyword evidence="2" id="KW-1185">Reference proteome</keyword>
<dbReference type="AlphaFoldDB" id="A0A0C2S7I2"/>
<protein>
    <submittedName>
        <fullName evidence="1">Uncharacterized protein</fullName>
    </submittedName>
</protein>
<sequence length="77" mass="9228">MRRFRKLYCLTWKLVLCYCSHYFDPTFQQGYMLLDILNCQASSDMSRIKMHFVAYRRLILLFPLLSGCRVATLHQTT</sequence>
<name>A0A0C2S7I2_AMAMK</name>
<evidence type="ECO:0000313" key="2">
    <source>
        <dbReference type="Proteomes" id="UP000054549"/>
    </source>
</evidence>
<evidence type="ECO:0000313" key="1">
    <source>
        <dbReference type="EMBL" id="KIL58740.1"/>
    </source>
</evidence>